<feature type="transmembrane region" description="Helical" evidence="5">
    <location>
        <begin position="126"/>
        <end position="144"/>
    </location>
</feature>
<evidence type="ECO:0000313" key="7">
    <source>
        <dbReference type="EMBL" id="CAB5015474.1"/>
    </source>
</evidence>
<feature type="transmembrane region" description="Helical" evidence="5">
    <location>
        <begin position="5"/>
        <end position="25"/>
    </location>
</feature>
<keyword evidence="2 5" id="KW-0812">Transmembrane</keyword>
<reference evidence="8" key="1">
    <citation type="submission" date="2020-05" db="EMBL/GenBank/DDBJ databases">
        <authorList>
            <person name="Chiriac C."/>
            <person name="Salcher M."/>
            <person name="Ghai R."/>
            <person name="Kavagutti S V."/>
        </authorList>
    </citation>
    <scope>NUCLEOTIDE SEQUENCE</scope>
</reference>
<dbReference type="AlphaFoldDB" id="A0A6J7UD96"/>
<feature type="transmembrane region" description="Helical" evidence="5">
    <location>
        <begin position="268"/>
        <end position="286"/>
    </location>
</feature>
<keyword evidence="3 5" id="KW-1133">Transmembrane helix</keyword>
<evidence type="ECO:0000256" key="4">
    <source>
        <dbReference type="ARBA" id="ARBA00023136"/>
    </source>
</evidence>
<name>A0A6J7UD96_9ZZZZ</name>
<dbReference type="EMBL" id="CAFBQU010000012">
    <property type="protein sequence ID" value="CAB5063825.1"/>
    <property type="molecule type" value="Genomic_DNA"/>
</dbReference>
<dbReference type="GO" id="GO:0016020">
    <property type="term" value="C:membrane"/>
    <property type="evidence" value="ECO:0007669"/>
    <property type="project" value="UniProtKB-SubCell"/>
</dbReference>
<comment type="subcellular location">
    <subcellularLocation>
        <location evidence="1">Membrane</location>
        <topology evidence="1">Multi-pass membrane protein</topology>
    </subcellularLocation>
</comment>
<feature type="transmembrane region" description="Helical" evidence="5">
    <location>
        <begin position="215"/>
        <end position="237"/>
    </location>
</feature>
<evidence type="ECO:0000256" key="3">
    <source>
        <dbReference type="ARBA" id="ARBA00022989"/>
    </source>
</evidence>
<evidence type="ECO:0000259" key="6">
    <source>
        <dbReference type="Pfam" id="PF14378"/>
    </source>
</evidence>
<dbReference type="InterPro" id="IPR052185">
    <property type="entry name" value="IPC_Synthase-Related"/>
</dbReference>
<evidence type="ECO:0000313" key="8">
    <source>
        <dbReference type="EMBL" id="CAB5063825.1"/>
    </source>
</evidence>
<keyword evidence="4 5" id="KW-0472">Membrane</keyword>
<dbReference type="Pfam" id="PF14378">
    <property type="entry name" value="PAP2_3"/>
    <property type="match status" value="1"/>
</dbReference>
<accession>A0A6J7UD96</accession>
<dbReference type="PANTHER" id="PTHR31310">
    <property type="match status" value="1"/>
</dbReference>
<dbReference type="PANTHER" id="PTHR31310:SF7">
    <property type="entry name" value="PA-PHOSPHATASE RELATED-FAMILY PROTEIN DDB_G0268928"/>
    <property type="match status" value="1"/>
</dbReference>
<proteinExistence type="predicted"/>
<organism evidence="8">
    <name type="scientific">freshwater metagenome</name>
    <dbReference type="NCBI Taxonomy" id="449393"/>
    <lineage>
        <taxon>unclassified sequences</taxon>
        <taxon>metagenomes</taxon>
        <taxon>ecological metagenomes</taxon>
    </lineage>
</organism>
<dbReference type="CDD" id="cd03386">
    <property type="entry name" value="PAP2_Aur1_like"/>
    <property type="match status" value="1"/>
</dbReference>
<dbReference type="EMBL" id="CAFBPN010000018">
    <property type="protein sequence ID" value="CAB5015474.1"/>
    <property type="molecule type" value="Genomic_DNA"/>
</dbReference>
<dbReference type="InterPro" id="IPR026841">
    <property type="entry name" value="Aur1/Ipt1"/>
</dbReference>
<gene>
    <name evidence="7" type="ORF">UFOPK4098_00548</name>
    <name evidence="8" type="ORF">UFOPK4347_00644</name>
</gene>
<sequence>MQLRYLRTAALIAYVIAFIWSGVTYGIPTDRIAVLAWVLGGFVTGNLGQSRARQWLMLRDFSLFVAMWFAYDYSRGIADQLGMPIQVFAPRNVDRFFFFGTDPNVWMQRHFYEAASVRWYDVVGSMVYFTHFCVPMGAAVALWIRNRDQWVRYMRRLATVLFMGVATFIVFPAAPPWMAARDGYLSGKLARPAVRGWSHIGLDTVSNVIERGREVVNPVAAVPSLHVAFSLLVILFFAPLLPKYLKPLVVIFPVCMMATLVYFGEHYVIDGVLGVAYVLIAFRFWNNYESRPKGSRFLKQ</sequence>
<feature type="transmembrane region" description="Helical" evidence="5">
    <location>
        <begin position="244"/>
        <end position="262"/>
    </location>
</feature>
<evidence type="ECO:0000256" key="5">
    <source>
        <dbReference type="SAM" id="Phobius"/>
    </source>
</evidence>
<evidence type="ECO:0000256" key="1">
    <source>
        <dbReference type="ARBA" id="ARBA00004141"/>
    </source>
</evidence>
<protein>
    <submittedName>
        <fullName evidence="8">Unannotated protein</fullName>
    </submittedName>
</protein>
<feature type="transmembrane region" description="Helical" evidence="5">
    <location>
        <begin position="156"/>
        <end position="174"/>
    </location>
</feature>
<feature type="transmembrane region" description="Helical" evidence="5">
    <location>
        <begin position="31"/>
        <end position="48"/>
    </location>
</feature>
<feature type="domain" description="Inositolphosphotransferase Aur1/Ipt1" evidence="6">
    <location>
        <begin position="115"/>
        <end position="282"/>
    </location>
</feature>
<evidence type="ECO:0000256" key="2">
    <source>
        <dbReference type="ARBA" id="ARBA00022692"/>
    </source>
</evidence>